<evidence type="ECO:0000313" key="4">
    <source>
        <dbReference type="Proteomes" id="UP000000542"/>
    </source>
</evidence>
<dbReference type="HOGENOM" id="CLU_521240_0_0_1"/>
<name>Q4QFC4_LEIMA</name>
<dbReference type="AlphaFoldDB" id="Q4QFC4"/>
<gene>
    <name evidence="3" type="ORF">LMJF_15_0610</name>
</gene>
<dbReference type="InterPro" id="IPR036865">
    <property type="entry name" value="CRAL-TRIO_dom_sf"/>
</dbReference>
<dbReference type="InterPro" id="IPR051026">
    <property type="entry name" value="PI/PC_transfer"/>
</dbReference>
<reference evidence="3 4" key="2">
    <citation type="journal article" date="2011" name="Genome Res.">
        <title>Chromosome and gene copy number variation allow major structural change between species and strains of Leishmania.</title>
        <authorList>
            <person name="Rogers M.B."/>
            <person name="Hilley J.D."/>
            <person name="Dickens N.J."/>
            <person name="Wilkes J."/>
            <person name="Bates P.A."/>
            <person name="Depledge D.P."/>
            <person name="Harris D."/>
            <person name="Her Y."/>
            <person name="Herzyk P."/>
            <person name="Imamura H."/>
            <person name="Otto T.D."/>
            <person name="Sanders M."/>
            <person name="Seeger K."/>
            <person name="Dujardin J.C."/>
            <person name="Berriman M."/>
            <person name="Smith D.F."/>
            <person name="Hertz-Fowler C."/>
            <person name="Mottram J.C."/>
        </authorList>
    </citation>
    <scope>NUCLEOTIDE SEQUENCE [LARGE SCALE GENOMIC DNA]</scope>
    <source>
        <strain evidence="4">MHOM/IL/81/Friedlin</strain>
    </source>
</reference>
<dbReference type="PANTHER" id="PTHR45657:SF1">
    <property type="entry name" value="CRAL-TRIO DOMAIN-CONTAINING PROTEIN YKL091C-RELATED"/>
    <property type="match status" value="1"/>
</dbReference>
<sequence>MSPLDACREQYEKDLANQTHCCMLEHVEEENRAANRKVFVRLLRYQQDINTRGTLPFEPDPTDAQKKSKGGNSAAPAYPENLTIRDPRQLKQILPIPDIHKVSDCDLIYRFLIARRMDVDLATNDILSYIGFREKYSLDTILWDREVEAVFNGLDGEELVQQVMGEMKKGATPAPKVKITRPLLQAGWAAWYCGVDKRGHVIFYQRPNPKELAMLEKRWPYIEGQYDCRNPEFHSVTPPYSNLLSRVYLREVEKGRRISRLLNYNQQYIIREGLHVQTTVKPTSTDTFMDNGGGATCLVDVGSIKLSHLTSSKCKKAFKLFRVLSLTGQSFYPENMSRMIIINGGFVFNMLFKLVRPWLDPQTQKKIVLLSATNRATLDELSSDSNLMSQSHETNDSEESDDDGTPVVGTDSERAKYALRDALAEYIHEDFIPSWYGGRLPVVDSPLFYGASPPKSLAENPQFAAACERLRARVVPQLLPDAFIFANAKEREGVGQEEWEAFCSMTERTLFRKQASTQCSSHS</sequence>
<dbReference type="RefSeq" id="XP_001681974.1">
    <property type="nucleotide sequence ID" value="XM_001681922.1"/>
</dbReference>
<accession>Q4QFC4</accession>
<dbReference type="Proteomes" id="UP000000542">
    <property type="component" value="Chromosome 15"/>
</dbReference>
<dbReference type="eggNOG" id="ENOG502SIZ7">
    <property type="taxonomic scope" value="Eukaryota"/>
</dbReference>
<dbReference type="CDD" id="cd00170">
    <property type="entry name" value="SEC14"/>
    <property type="match status" value="1"/>
</dbReference>
<dbReference type="SUPFAM" id="SSF52087">
    <property type="entry name" value="CRAL/TRIO domain"/>
    <property type="match status" value="1"/>
</dbReference>
<dbReference type="OMA" id="IHKVSDC"/>
<proteinExistence type="predicted"/>
<dbReference type="Pfam" id="PF00650">
    <property type="entry name" value="CRAL_TRIO"/>
    <property type="match status" value="1"/>
</dbReference>
<dbReference type="Gene3D" id="3.40.525.10">
    <property type="entry name" value="CRAL-TRIO lipid binding domain"/>
    <property type="match status" value="1"/>
</dbReference>
<dbReference type="InterPro" id="IPR001251">
    <property type="entry name" value="CRAL-TRIO_dom"/>
</dbReference>
<dbReference type="STRING" id="5664.Q4QFC4"/>
<keyword evidence="4" id="KW-1185">Reference proteome</keyword>
<dbReference type="VEuPathDB" id="TriTrypDB:LMJSD75_150012000"/>
<evidence type="ECO:0000259" key="2">
    <source>
        <dbReference type="PROSITE" id="PS50191"/>
    </source>
</evidence>
<dbReference type="EMBL" id="FR796411">
    <property type="protein sequence ID" value="CAJ03285.1"/>
    <property type="molecule type" value="Genomic_DNA"/>
</dbReference>
<protein>
    <recommendedName>
        <fullName evidence="2">CRAL-TRIO domain-containing protein</fullName>
    </recommendedName>
</protein>
<dbReference type="VEuPathDB" id="TriTrypDB:LmjF.15.0610"/>
<feature type="region of interest" description="Disordered" evidence="1">
    <location>
        <begin position="381"/>
        <end position="410"/>
    </location>
</feature>
<evidence type="ECO:0000256" key="1">
    <source>
        <dbReference type="SAM" id="MobiDB-lite"/>
    </source>
</evidence>
<evidence type="ECO:0000313" key="3">
    <source>
        <dbReference type="EMBL" id="CAJ03285.1"/>
    </source>
</evidence>
<organism evidence="3 4">
    <name type="scientific">Leishmania major</name>
    <dbReference type="NCBI Taxonomy" id="5664"/>
    <lineage>
        <taxon>Eukaryota</taxon>
        <taxon>Discoba</taxon>
        <taxon>Euglenozoa</taxon>
        <taxon>Kinetoplastea</taxon>
        <taxon>Metakinetoplastina</taxon>
        <taxon>Trypanosomatida</taxon>
        <taxon>Trypanosomatidae</taxon>
        <taxon>Leishmaniinae</taxon>
        <taxon>Leishmania</taxon>
    </lineage>
</organism>
<feature type="compositionally biased region" description="Polar residues" evidence="1">
    <location>
        <begin position="383"/>
        <end position="392"/>
    </location>
</feature>
<feature type="domain" description="CRAL-TRIO" evidence="2">
    <location>
        <begin position="180"/>
        <end position="444"/>
    </location>
</feature>
<dbReference type="PANTHER" id="PTHR45657">
    <property type="entry name" value="CRAL-TRIO DOMAIN-CONTAINING PROTEIN YKL091C-RELATED"/>
    <property type="match status" value="1"/>
</dbReference>
<dbReference type="KEGG" id="lma:LMJF_15_0610"/>
<feature type="region of interest" description="Disordered" evidence="1">
    <location>
        <begin position="52"/>
        <end position="79"/>
    </location>
</feature>
<dbReference type="InterPro" id="IPR036273">
    <property type="entry name" value="CRAL/TRIO_N_dom_sf"/>
</dbReference>
<dbReference type="VEuPathDB" id="TriTrypDB:LMJFC_150012200"/>
<dbReference type="GO" id="GO:0008526">
    <property type="term" value="F:phosphatidylinositol transfer activity"/>
    <property type="evidence" value="ECO:0000318"/>
    <property type="project" value="GO_Central"/>
</dbReference>
<dbReference type="GO" id="GO:0006892">
    <property type="term" value="P:post-Golgi vesicle-mediated transport"/>
    <property type="evidence" value="ECO:0000318"/>
    <property type="project" value="GO_Central"/>
</dbReference>
<dbReference type="InParanoid" id="Q4QFC4"/>
<dbReference type="VEuPathDB" id="TriTrypDB:LMJLV39_150011900"/>
<dbReference type="GeneID" id="5650437"/>
<dbReference type="PROSITE" id="PS50191">
    <property type="entry name" value="CRAL_TRIO"/>
    <property type="match status" value="1"/>
</dbReference>
<dbReference type="SUPFAM" id="SSF46938">
    <property type="entry name" value="CRAL/TRIO N-terminal domain"/>
    <property type="match status" value="1"/>
</dbReference>
<reference evidence="3 4" key="1">
    <citation type="journal article" date="2005" name="Science">
        <title>The genome of the kinetoplastid parasite, Leishmania major.</title>
        <authorList>
            <person name="Ivens A.C."/>
            <person name="Peacock C.S."/>
            <person name="Worthey E.A."/>
            <person name="Murphy L."/>
            <person name="Aggarwal G."/>
            <person name="Berriman M."/>
            <person name="Sisk E."/>
            <person name="Rajandream M.A."/>
            <person name="Adlem E."/>
            <person name="Aert R."/>
            <person name="Anupama A."/>
            <person name="Apostolou Z."/>
            <person name="Attipoe P."/>
            <person name="Bason N."/>
            <person name="Bauser C."/>
            <person name="Beck A."/>
            <person name="Beverley S.M."/>
            <person name="Bianchettin G."/>
            <person name="Borzym K."/>
            <person name="Bothe G."/>
            <person name="Bruschi C.V."/>
            <person name="Collins M."/>
            <person name="Cadag E."/>
            <person name="Ciarloni L."/>
            <person name="Clayton C."/>
            <person name="Coulson R.M."/>
            <person name="Cronin A."/>
            <person name="Cruz A.K."/>
            <person name="Davies R.M."/>
            <person name="De Gaudenzi J."/>
            <person name="Dobson D.E."/>
            <person name="Duesterhoeft A."/>
            <person name="Fazelina G."/>
            <person name="Fosker N."/>
            <person name="Frasch A.C."/>
            <person name="Fraser A."/>
            <person name="Fuchs M."/>
            <person name="Gabel C."/>
            <person name="Goble A."/>
            <person name="Goffeau A."/>
            <person name="Harris D."/>
            <person name="Hertz-Fowler C."/>
            <person name="Hilbert H."/>
            <person name="Horn D."/>
            <person name="Huang Y."/>
            <person name="Klages S."/>
            <person name="Knights A."/>
            <person name="Kube M."/>
            <person name="Larke N."/>
            <person name="Litvin L."/>
            <person name="Lord A."/>
            <person name="Louie T."/>
            <person name="Marra M."/>
            <person name="Masuy D."/>
            <person name="Matthews K."/>
            <person name="Michaeli S."/>
            <person name="Mottram J.C."/>
            <person name="Muller-Auer S."/>
            <person name="Munden H."/>
            <person name="Nelson S."/>
            <person name="Norbertczak H."/>
            <person name="Oliver K."/>
            <person name="O'neil S."/>
            <person name="Pentony M."/>
            <person name="Pohl T.M."/>
            <person name="Price C."/>
            <person name="Purnelle B."/>
            <person name="Quail M.A."/>
            <person name="Rabbinowitsch E."/>
            <person name="Reinhardt R."/>
            <person name="Rieger M."/>
            <person name="Rinta J."/>
            <person name="Robben J."/>
            <person name="Robertson L."/>
            <person name="Ruiz J.C."/>
            <person name="Rutter S."/>
            <person name="Saunders D."/>
            <person name="Schafer M."/>
            <person name="Schein J."/>
            <person name="Schwartz D.C."/>
            <person name="Seeger K."/>
            <person name="Seyler A."/>
            <person name="Sharp S."/>
            <person name="Shin H."/>
            <person name="Sivam D."/>
            <person name="Squares R."/>
            <person name="Squares S."/>
            <person name="Tosato V."/>
            <person name="Vogt C."/>
            <person name="Volckaert G."/>
            <person name="Wambutt R."/>
            <person name="Warren T."/>
            <person name="Wedler H."/>
            <person name="Woodward J."/>
            <person name="Zhou S."/>
            <person name="Zimmermann W."/>
            <person name="Smith D.F."/>
            <person name="Blackwell J.M."/>
            <person name="Stuart K.D."/>
            <person name="Barrell B."/>
            <person name="Myler P.J."/>
        </authorList>
    </citation>
    <scope>NUCLEOTIDE SEQUENCE [LARGE SCALE GENOMIC DNA]</scope>
    <source>
        <strain evidence="4">MHOM/IL/81/Friedlin</strain>
    </source>
</reference>